<gene>
    <name evidence="2" type="ORF">V8G54_029804</name>
</gene>
<dbReference type="AlphaFoldDB" id="A0AAQ3RJH9"/>
<feature type="compositionally biased region" description="Acidic residues" evidence="1">
    <location>
        <begin position="246"/>
        <end position="256"/>
    </location>
</feature>
<feature type="compositionally biased region" description="Basic and acidic residues" evidence="1">
    <location>
        <begin position="232"/>
        <end position="245"/>
    </location>
</feature>
<feature type="region of interest" description="Disordered" evidence="1">
    <location>
        <begin position="200"/>
        <end position="266"/>
    </location>
</feature>
<proteinExistence type="predicted"/>
<organism evidence="2 3">
    <name type="scientific">Vigna mungo</name>
    <name type="common">Black gram</name>
    <name type="synonym">Phaseolus mungo</name>
    <dbReference type="NCBI Taxonomy" id="3915"/>
    <lineage>
        <taxon>Eukaryota</taxon>
        <taxon>Viridiplantae</taxon>
        <taxon>Streptophyta</taxon>
        <taxon>Embryophyta</taxon>
        <taxon>Tracheophyta</taxon>
        <taxon>Spermatophyta</taxon>
        <taxon>Magnoliopsida</taxon>
        <taxon>eudicotyledons</taxon>
        <taxon>Gunneridae</taxon>
        <taxon>Pentapetalae</taxon>
        <taxon>rosids</taxon>
        <taxon>fabids</taxon>
        <taxon>Fabales</taxon>
        <taxon>Fabaceae</taxon>
        <taxon>Papilionoideae</taxon>
        <taxon>50 kb inversion clade</taxon>
        <taxon>NPAAA clade</taxon>
        <taxon>indigoferoid/millettioid clade</taxon>
        <taxon>Phaseoleae</taxon>
        <taxon>Vigna</taxon>
    </lineage>
</organism>
<evidence type="ECO:0000313" key="3">
    <source>
        <dbReference type="Proteomes" id="UP001374535"/>
    </source>
</evidence>
<sequence length="266" mass="28947">MAILKEMGYRNVKDLGYSLGGPVLEDRLELLSDDKGACHVVNIAIMNGEAHLFVVHMVSEPNYIHMLEYHSQPELGEVQGGEVDGGEVEVGDIEVGQVEVGEVQVDEVVQGEAVDEVGQEEVVEVEVGQQELPQVEFGDQELPEVEVGQELLEVEVGQEEHDDAEVEVGQHDEVEGGEHAEEGDGHVDEVVQEHAELDEVSRDISEDGEDNIGGGVGDAQDEVDGSSWNACDEDHLVDVSVHGDEETQEEEQEEDWLGGTARECST</sequence>
<accession>A0AAQ3RJH9</accession>
<keyword evidence="3" id="KW-1185">Reference proteome</keyword>
<evidence type="ECO:0000313" key="2">
    <source>
        <dbReference type="EMBL" id="WVY97653.1"/>
    </source>
</evidence>
<evidence type="ECO:0000256" key="1">
    <source>
        <dbReference type="SAM" id="MobiDB-lite"/>
    </source>
</evidence>
<protein>
    <submittedName>
        <fullName evidence="2">Uncharacterized protein</fullName>
    </submittedName>
</protein>
<reference evidence="2 3" key="1">
    <citation type="journal article" date="2023" name="Life. Sci Alliance">
        <title>Evolutionary insights into 3D genome organization and epigenetic landscape of Vigna mungo.</title>
        <authorList>
            <person name="Junaid A."/>
            <person name="Singh B."/>
            <person name="Bhatia S."/>
        </authorList>
    </citation>
    <scope>NUCLEOTIDE SEQUENCE [LARGE SCALE GENOMIC DNA]</scope>
    <source>
        <strain evidence="2">Urdbean</strain>
    </source>
</reference>
<name>A0AAQ3RJH9_VIGMU</name>
<dbReference type="EMBL" id="CP144692">
    <property type="protein sequence ID" value="WVY97653.1"/>
    <property type="molecule type" value="Genomic_DNA"/>
</dbReference>
<dbReference type="Proteomes" id="UP001374535">
    <property type="component" value="Chromosome 9"/>
</dbReference>